<protein>
    <submittedName>
        <fullName evidence="1">Uncharacterized protein</fullName>
    </submittedName>
</protein>
<accession>A0A0F8Z9S0</accession>
<name>A0A0F8Z9S0_9ZZZZ</name>
<proteinExistence type="predicted"/>
<dbReference type="AlphaFoldDB" id="A0A0F8Z9S0"/>
<comment type="caution">
    <text evidence="1">The sequence shown here is derived from an EMBL/GenBank/DDBJ whole genome shotgun (WGS) entry which is preliminary data.</text>
</comment>
<sequence>MGQYTPGPWRWVAKGSMEEDAEEGGFKDKYASLQLIPTSAEALGMQTLVLLPPPMRESIHMALDELGEPQPGYPAPITNAVNILRDALEYYREREERQC</sequence>
<evidence type="ECO:0000313" key="1">
    <source>
        <dbReference type="EMBL" id="KKK90542.1"/>
    </source>
</evidence>
<gene>
    <name evidence="1" type="ORF">LCGC14_2721970</name>
</gene>
<organism evidence="1">
    <name type="scientific">marine sediment metagenome</name>
    <dbReference type="NCBI Taxonomy" id="412755"/>
    <lineage>
        <taxon>unclassified sequences</taxon>
        <taxon>metagenomes</taxon>
        <taxon>ecological metagenomes</taxon>
    </lineage>
</organism>
<dbReference type="EMBL" id="LAZR01049053">
    <property type="protein sequence ID" value="KKK90542.1"/>
    <property type="molecule type" value="Genomic_DNA"/>
</dbReference>
<reference evidence="1" key="1">
    <citation type="journal article" date="2015" name="Nature">
        <title>Complex archaea that bridge the gap between prokaryotes and eukaryotes.</title>
        <authorList>
            <person name="Spang A."/>
            <person name="Saw J.H."/>
            <person name="Jorgensen S.L."/>
            <person name="Zaremba-Niedzwiedzka K."/>
            <person name="Martijn J."/>
            <person name="Lind A.E."/>
            <person name="van Eijk R."/>
            <person name="Schleper C."/>
            <person name="Guy L."/>
            <person name="Ettema T.J."/>
        </authorList>
    </citation>
    <scope>NUCLEOTIDE SEQUENCE</scope>
</reference>